<keyword evidence="3" id="KW-1185">Reference proteome</keyword>
<proteinExistence type="predicted"/>
<reference evidence="2 3" key="1">
    <citation type="submission" date="2019-08" db="EMBL/GenBank/DDBJ databases">
        <title>Whole genome sequencing of chitin degrading bacteria Chitinophaga pinensis YS16.</title>
        <authorList>
            <person name="Singh R.P."/>
            <person name="Manchanda G."/>
            <person name="Maurya I.K."/>
            <person name="Joshi N.K."/>
            <person name="Srivastava A.K."/>
        </authorList>
    </citation>
    <scope>NUCLEOTIDE SEQUENCE [LARGE SCALE GENOMIC DNA]</scope>
    <source>
        <strain evidence="2 3">YS-16</strain>
    </source>
</reference>
<dbReference type="Proteomes" id="UP000318815">
    <property type="component" value="Unassembled WGS sequence"/>
</dbReference>
<feature type="transmembrane region" description="Helical" evidence="1">
    <location>
        <begin position="94"/>
        <end position="113"/>
    </location>
</feature>
<keyword evidence="1" id="KW-1133">Transmembrane helix</keyword>
<evidence type="ECO:0000256" key="1">
    <source>
        <dbReference type="SAM" id="Phobius"/>
    </source>
</evidence>
<feature type="transmembrane region" description="Helical" evidence="1">
    <location>
        <begin position="21"/>
        <end position="40"/>
    </location>
</feature>
<organism evidence="2 3">
    <name type="scientific">Chitinophaga pinensis</name>
    <dbReference type="NCBI Taxonomy" id="79329"/>
    <lineage>
        <taxon>Bacteria</taxon>
        <taxon>Pseudomonadati</taxon>
        <taxon>Bacteroidota</taxon>
        <taxon>Chitinophagia</taxon>
        <taxon>Chitinophagales</taxon>
        <taxon>Chitinophagaceae</taxon>
        <taxon>Chitinophaga</taxon>
    </lineage>
</organism>
<feature type="transmembrane region" description="Helical" evidence="1">
    <location>
        <begin position="125"/>
        <end position="145"/>
    </location>
</feature>
<keyword evidence="1" id="KW-0812">Transmembrane</keyword>
<dbReference type="AlphaFoldDB" id="A0A5C6LPI3"/>
<accession>A0A5C6LPI3</accession>
<comment type="caution">
    <text evidence="2">The sequence shown here is derived from an EMBL/GenBank/DDBJ whole genome shotgun (WGS) entry which is preliminary data.</text>
</comment>
<gene>
    <name evidence="2" type="ORF">FEF09_18265</name>
</gene>
<dbReference type="OrthoDB" id="1118393at2"/>
<name>A0A5C6LPI3_9BACT</name>
<dbReference type="RefSeq" id="WP_146306445.1">
    <property type="nucleotide sequence ID" value="NZ_VOHS01000018.1"/>
</dbReference>
<keyword evidence="1" id="KW-0472">Membrane</keyword>
<dbReference type="Gene3D" id="2.40.50.1020">
    <property type="entry name" value="LytTr DNA-binding domain"/>
    <property type="match status" value="1"/>
</dbReference>
<evidence type="ECO:0000313" key="2">
    <source>
        <dbReference type="EMBL" id="TWV99210.1"/>
    </source>
</evidence>
<dbReference type="EMBL" id="VOHS01000018">
    <property type="protein sequence ID" value="TWV99210.1"/>
    <property type="molecule type" value="Genomic_DNA"/>
</dbReference>
<evidence type="ECO:0000313" key="3">
    <source>
        <dbReference type="Proteomes" id="UP000318815"/>
    </source>
</evidence>
<feature type="transmembrane region" description="Helical" evidence="1">
    <location>
        <begin position="60"/>
        <end position="82"/>
    </location>
</feature>
<protein>
    <submittedName>
        <fullName evidence="2">LytTR family transcriptional regulator</fullName>
    </submittedName>
</protein>
<sequence>MKDTISSLFRRPYPLPETWRRQWMMTIALSGAVFLFLFFFRPFNGQQDTMAAFWGSLEGAATVFVVVMLYYGLIFRLFPAYFKEEKWTTGRESLWALVIIVAIALVNIGVMAISGQWRYAWKDALLMVVYTAVIGIAPATTSIMINQARLLRRYRQRAAGINQTIALPVAEEEVAPTEVLSFTADNGKDTISLHPGQLLAVTSADNYVRLYFMEEAQLKQELLRSSLQKIEAGLSGHATFWRCHRTAIVNLLL</sequence>